<keyword evidence="2" id="KW-1185">Reference proteome</keyword>
<feature type="non-terminal residue" evidence="1">
    <location>
        <position position="1"/>
    </location>
</feature>
<proteinExistence type="predicted"/>
<organism evidence="1 2">
    <name type="scientific">Suillus luteus UH-Slu-Lm8-n1</name>
    <dbReference type="NCBI Taxonomy" id="930992"/>
    <lineage>
        <taxon>Eukaryota</taxon>
        <taxon>Fungi</taxon>
        <taxon>Dikarya</taxon>
        <taxon>Basidiomycota</taxon>
        <taxon>Agaricomycotina</taxon>
        <taxon>Agaricomycetes</taxon>
        <taxon>Agaricomycetidae</taxon>
        <taxon>Boletales</taxon>
        <taxon>Suillineae</taxon>
        <taxon>Suillaceae</taxon>
        <taxon>Suillus</taxon>
    </lineage>
</organism>
<reference evidence="2" key="2">
    <citation type="submission" date="2015-01" db="EMBL/GenBank/DDBJ databases">
        <title>Evolutionary Origins and Diversification of the Mycorrhizal Mutualists.</title>
        <authorList>
            <consortium name="DOE Joint Genome Institute"/>
            <consortium name="Mycorrhizal Genomics Consortium"/>
            <person name="Kohler A."/>
            <person name="Kuo A."/>
            <person name="Nagy L.G."/>
            <person name="Floudas D."/>
            <person name="Copeland A."/>
            <person name="Barry K.W."/>
            <person name="Cichocki N."/>
            <person name="Veneault-Fourrey C."/>
            <person name="LaButti K."/>
            <person name="Lindquist E.A."/>
            <person name="Lipzen A."/>
            <person name="Lundell T."/>
            <person name="Morin E."/>
            <person name="Murat C."/>
            <person name="Riley R."/>
            <person name="Ohm R."/>
            <person name="Sun H."/>
            <person name="Tunlid A."/>
            <person name="Henrissat B."/>
            <person name="Grigoriev I.V."/>
            <person name="Hibbett D.S."/>
            <person name="Martin F."/>
        </authorList>
    </citation>
    <scope>NUCLEOTIDE SEQUENCE [LARGE SCALE GENOMIC DNA]</scope>
    <source>
        <strain evidence="2">UH-Slu-Lm8-n1</strain>
    </source>
</reference>
<dbReference type="HOGENOM" id="CLU_001324_7_4_1"/>
<name>A0A0D0B3X8_9AGAM</name>
<evidence type="ECO:0000313" key="2">
    <source>
        <dbReference type="Proteomes" id="UP000054485"/>
    </source>
</evidence>
<dbReference type="OrthoDB" id="2986975at2759"/>
<dbReference type="STRING" id="930992.A0A0D0B3X8"/>
<dbReference type="InParanoid" id="A0A0D0B3X8"/>
<dbReference type="AlphaFoldDB" id="A0A0D0B3X8"/>
<accession>A0A0D0B3X8</accession>
<evidence type="ECO:0000313" key="1">
    <source>
        <dbReference type="EMBL" id="KIK38543.1"/>
    </source>
</evidence>
<protein>
    <submittedName>
        <fullName evidence="1">Uncharacterized protein</fullName>
    </submittedName>
</protein>
<dbReference type="EMBL" id="KN835387">
    <property type="protein sequence ID" value="KIK38543.1"/>
    <property type="molecule type" value="Genomic_DNA"/>
</dbReference>
<gene>
    <name evidence="1" type="ORF">CY34DRAFT_90814</name>
</gene>
<reference evidence="1 2" key="1">
    <citation type="submission" date="2014-04" db="EMBL/GenBank/DDBJ databases">
        <authorList>
            <consortium name="DOE Joint Genome Institute"/>
            <person name="Kuo A."/>
            <person name="Ruytinx J."/>
            <person name="Rineau F."/>
            <person name="Colpaert J."/>
            <person name="Kohler A."/>
            <person name="Nagy L.G."/>
            <person name="Floudas D."/>
            <person name="Copeland A."/>
            <person name="Barry K.W."/>
            <person name="Cichocki N."/>
            <person name="Veneault-Fourrey C."/>
            <person name="LaButti K."/>
            <person name="Lindquist E.A."/>
            <person name="Lipzen A."/>
            <person name="Lundell T."/>
            <person name="Morin E."/>
            <person name="Murat C."/>
            <person name="Sun H."/>
            <person name="Tunlid A."/>
            <person name="Henrissat B."/>
            <person name="Grigoriev I.V."/>
            <person name="Hibbett D.S."/>
            <person name="Martin F."/>
            <person name="Nordberg H.P."/>
            <person name="Cantor M.N."/>
            <person name="Hua S.X."/>
        </authorList>
    </citation>
    <scope>NUCLEOTIDE SEQUENCE [LARGE SCALE GENOMIC DNA]</scope>
    <source>
        <strain evidence="1 2">UH-Slu-Lm8-n1</strain>
    </source>
</reference>
<sequence length="61" mass="7058">YAFTDFKAQGQMIDYVLIDIDKTTCFVLSPFNAYVTLFRAHGCDSIQLLRDFDDNLFICHS</sequence>
<dbReference type="Proteomes" id="UP000054485">
    <property type="component" value="Unassembled WGS sequence"/>
</dbReference>